<feature type="binding site" evidence="10">
    <location>
        <position position="370"/>
    </location>
    <ligand>
        <name>4-CDP-2-C-methyl-D-erythritol 2-phosphate</name>
        <dbReference type="ChEBI" id="CHEBI:57919"/>
    </ligand>
</feature>
<dbReference type="HAMAP" id="MF_01520">
    <property type="entry name" value="IspDF"/>
    <property type="match status" value="1"/>
</dbReference>
<dbReference type="GO" id="GO:0008685">
    <property type="term" value="F:2-C-methyl-D-erythritol 2,4-cyclodiphosphate synthase activity"/>
    <property type="evidence" value="ECO:0007669"/>
    <property type="project" value="UniProtKB-UniRule"/>
</dbReference>
<feature type="binding site" evidence="10">
    <location>
        <begin position="239"/>
        <end position="241"/>
    </location>
    <ligand>
        <name>4-CDP-2-C-methyl-D-erythritol 2-phosphate</name>
        <dbReference type="ChEBI" id="CHEBI:57919"/>
    </ligand>
</feature>
<evidence type="ECO:0000313" key="12">
    <source>
        <dbReference type="EMBL" id="BEQ14252.1"/>
    </source>
</evidence>
<dbReference type="InterPro" id="IPR029044">
    <property type="entry name" value="Nucleotide-diphossugar_trans"/>
</dbReference>
<protein>
    <recommendedName>
        <fullName evidence="10">Bifunctional enzyme IspD/IspF</fullName>
    </recommendedName>
    <domain>
        <recommendedName>
            <fullName evidence="10">2-C-methyl-D-erythritol 4-phosphate cytidylyltransferase</fullName>
            <ecNumber evidence="10">2.7.7.60</ecNumber>
        </recommendedName>
        <alternativeName>
            <fullName evidence="10">4-diphosphocytidyl-2C-methyl-D-erythritol synthase</fullName>
        </alternativeName>
        <alternativeName>
            <fullName evidence="10">MEP cytidylyltransferase</fullName>
            <shortName evidence="10">MCT</shortName>
        </alternativeName>
    </domain>
    <domain>
        <recommendedName>
            <fullName evidence="10">2-C-methyl-D-erythritol 2,4-cyclodiphosphate synthase</fullName>
            <shortName evidence="10">MECDP-synthase</shortName>
            <shortName evidence="10">MECPP-synthase</shortName>
            <shortName evidence="10">MECPS</shortName>
            <ecNumber evidence="10">4.6.1.12</ecNumber>
        </recommendedName>
    </domain>
</protein>
<feature type="binding site" evidence="10">
    <location>
        <position position="239"/>
    </location>
    <ligand>
        <name>a divalent metal cation</name>
        <dbReference type="ChEBI" id="CHEBI:60240"/>
    </ligand>
</feature>
<comment type="similarity">
    <text evidence="10">In the N-terminal section; belongs to the IspD/TarI cytidylyltransferase family. IspD subfamily.</text>
</comment>
<dbReference type="NCBIfam" id="TIGR00453">
    <property type="entry name" value="ispD"/>
    <property type="match status" value="1"/>
</dbReference>
<feature type="site" description="Transition state stabilizer" evidence="10">
    <location>
        <position position="17"/>
    </location>
</feature>
<proteinExistence type="inferred from homology"/>
<feature type="binding site" evidence="10">
    <location>
        <begin position="287"/>
        <end position="289"/>
    </location>
    <ligand>
        <name>4-CDP-2-C-methyl-D-erythritol 2-phosphate</name>
        <dbReference type="ChEBI" id="CHEBI:57919"/>
    </ligand>
</feature>
<gene>
    <name evidence="10 12" type="primary">ispDF</name>
    <name evidence="12" type="ORF">FAK_13180</name>
</gene>
<dbReference type="Gene3D" id="3.30.1330.50">
    <property type="entry name" value="2-C-methyl-D-erythritol 2,4-cyclodiphosphate synthase"/>
    <property type="match status" value="1"/>
</dbReference>
<dbReference type="CDD" id="cd02516">
    <property type="entry name" value="CDP-ME_synthetase"/>
    <property type="match status" value="1"/>
</dbReference>
<evidence type="ECO:0000256" key="9">
    <source>
        <dbReference type="ARBA" id="ARBA00023268"/>
    </source>
</evidence>
<dbReference type="Gene3D" id="3.90.550.10">
    <property type="entry name" value="Spore Coat Polysaccharide Biosynthesis Protein SpsA, Chain A"/>
    <property type="match status" value="1"/>
</dbReference>
<keyword evidence="7 10" id="KW-0414">Isoprene biosynthesis</keyword>
<comment type="caution">
    <text evidence="10">Lacks conserved residue(s) required for the propagation of feature annotation.</text>
</comment>
<evidence type="ECO:0000256" key="10">
    <source>
        <dbReference type="HAMAP-Rule" id="MF_01520"/>
    </source>
</evidence>
<feature type="binding site" evidence="10">
    <location>
        <begin position="292"/>
        <end position="296"/>
    </location>
    <ligand>
        <name>4-CDP-2-C-methyl-D-erythritol 2-phosphate</name>
        <dbReference type="ChEBI" id="CHEBI:57919"/>
    </ligand>
</feature>
<evidence type="ECO:0000256" key="3">
    <source>
        <dbReference type="ARBA" id="ARBA00004709"/>
    </source>
</evidence>
<organism evidence="12 13">
    <name type="scientific">Desulfoferula mesophila</name>
    <dbReference type="NCBI Taxonomy" id="3058419"/>
    <lineage>
        <taxon>Bacteria</taxon>
        <taxon>Pseudomonadati</taxon>
        <taxon>Thermodesulfobacteriota</taxon>
        <taxon>Desulfarculia</taxon>
        <taxon>Desulfarculales</taxon>
        <taxon>Desulfarculaceae</taxon>
        <taxon>Desulfoferula</taxon>
    </lineage>
</organism>
<evidence type="ECO:0000259" key="11">
    <source>
        <dbReference type="Pfam" id="PF02542"/>
    </source>
</evidence>
<feature type="site" description="Positions MEP for the nucleophilic attack" evidence="10">
    <location>
        <position position="158"/>
    </location>
</feature>
<feature type="site" description="Transition state stabilizer" evidence="10">
    <location>
        <position position="265"/>
    </location>
</feature>
<dbReference type="SUPFAM" id="SSF53448">
    <property type="entry name" value="Nucleotide-diphospho-sugar transferases"/>
    <property type="match status" value="1"/>
</dbReference>
<dbReference type="PANTHER" id="PTHR32125">
    <property type="entry name" value="2-C-METHYL-D-ERYTHRITOL 4-PHOSPHATE CYTIDYLYLTRANSFERASE, CHLOROPLASTIC"/>
    <property type="match status" value="1"/>
</dbReference>
<feature type="binding site" evidence="10">
    <location>
        <begin position="363"/>
        <end position="366"/>
    </location>
    <ligand>
        <name>4-CDP-2-C-methyl-D-erythritol 2-phosphate</name>
        <dbReference type="ChEBI" id="CHEBI:57919"/>
    </ligand>
</feature>
<comment type="catalytic activity">
    <reaction evidence="1 10">
        <text>4-CDP-2-C-methyl-D-erythritol 2-phosphate = 2-C-methyl-D-erythritol 2,4-cyclic diphosphate + CMP</text>
        <dbReference type="Rhea" id="RHEA:23864"/>
        <dbReference type="ChEBI" id="CHEBI:57919"/>
        <dbReference type="ChEBI" id="CHEBI:58483"/>
        <dbReference type="ChEBI" id="CHEBI:60377"/>
        <dbReference type="EC" id="4.6.1.12"/>
    </reaction>
</comment>
<feature type="domain" description="2-C-methyl-D-erythritol 2,4-cyclodiphosphate synthase" evidence="11">
    <location>
        <begin position="232"/>
        <end position="385"/>
    </location>
</feature>
<dbReference type="InterPro" id="IPR001228">
    <property type="entry name" value="IspD"/>
</dbReference>
<dbReference type="FunFam" id="3.90.550.10:FF:000003">
    <property type="entry name" value="2-C-methyl-D-erythritol 4-phosphate cytidylyltransferase"/>
    <property type="match status" value="1"/>
</dbReference>
<keyword evidence="13" id="KW-1185">Reference proteome</keyword>
<feature type="binding site" evidence="10">
    <location>
        <position position="273"/>
    </location>
    <ligand>
        <name>a divalent metal cation</name>
        <dbReference type="ChEBI" id="CHEBI:60240"/>
    </ligand>
</feature>
<evidence type="ECO:0000256" key="6">
    <source>
        <dbReference type="ARBA" id="ARBA00022723"/>
    </source>
</evidence>
<dbReference type="GO" id="GO:0046872">
    <property type="term" value="F:metal ion binding"/>
    <property type="evidence" value="ECO:0007669"/>
    <property type="project" value="UniProtKB-KW"/>
</dbReference>
<dbReference type="InterPro" id="IPR050088">
    <property type="entry name" value="IspD/TarI_cytidylyltransf_bact"/>
</dbReference>
<comment type="pathway">
    <text evidence="10">Isoprenoid biosynthesis; isopentenyl diphosphate biosynthesis via DXP pathway; isopentenyl diphosphate from 1-deoxy-D-xylulose 5-phosphate: step 2/6.</text>
</comment>
<feature type="region of interest" description="2-C-methyl-D-erythritol 4-phosphate cytidylyltransferase" evidence="10">
    <location>
        <begin position="1"/>
        <end position="233"/>
    </location>
</feature>
<sequence>MQGMVVAVVPAAGAGTRLGGERPKQFLPLAGRPLLTRTLMVLEATPQVQAVVVVCPPGAEDETWRACVEPYGLAKVAAVVPGGAQRQDSVAAGVARAARLGAEWLVVHDAARPLARPELFARVLAAAAQTGAAIAAVPAADTIKQAGEGDLAQSTLDRSQLWLVQTPQVFRRDLLERALAQATADGFYATDEAGLVERMGEKVKLVMGSRDNLKITTPEDLALAQGIMGPAMRVGQGFDAHRLAPGRRLVLAGVDIPHETGLLGHSDADVAVHALMDALLAAAGLGDIGQMFPDSDPAYKDADSMELLARVLERLAAQGWRPAQVSLTILAQRPKIAPHYPAMRAKLAQAMDLETGEVNLAASTTEGLGFVGREEGLAAWATVVIAPR</sequence>
<feature type="site" description="Positions MEP for the nucleophilic attack" evidence="10">
    <location>
        <position position="214"/>
    </location>
</feature>
<name>A0AAU9EZH6_9BACT</name>
<dbReference type="Proteomes" id="UP001366166">
    <property type="component" value="Chromosome"/>
</dbReference>
<dbReference type="EMBL" id="AP028679">
    <property type="protein sequence ID" value="BEQ14252.1"/>
    <property type="molecule type" value="Genomic_DNA"/>
</dbReference>
<dbReference type="PANTHER" id="PTHR32125:SF4">
    <property type="entry name" value="2-C-METHYL-D-ERYTHRITOL 4-PHOSPHATE CYTIDYLYLTRANSFERASE, CHLOROPLASTIC"/>
    <property type="match status" value="1"/>
</dbReference>
<feature type="site" description="Transition state stabilizer" evidence="10">
    <location>
        <position position="24"/>
    </location>
</feature>
<dbReference type="EC" id="4.6.1.12" evidence="10"/>
<comment type="similarity">
    <text evidence="10">In the C-terminal section; belongs to the IspF family.</text>
</comment>
<feature type="region of interest" description="2-C-methyl-D-erythritol 2,4-cyclodiphosphate synthase" evidence="10">
    <location>
        <begin position="233"/>
        <end position="388"/>
    </location>
</feature>
<dbReference type="InterPro" id="IPR020555">
    <property type="entry name" value="MECDP_synthase_CS"/>
</dbReference>
<dbReference type="GO" id="GO:0019288">
    <property type="term" value="P:isopentenyl diphosphate biosynthetic process, methylerythritol 4-phosphate pathway"/>
    <property type="evidence" value="ECO:0007669"/>
    <property type="project" value="UniProtKB-UniRule"/>
</dbReference>
<dbReference type="NCBIfam" id="TIGR00151">
    <property type="entry name" value="ispF"/>
    <property type="match status" value="1"/>
</dbReference>
<evidence type="ECO:0000256" key="8">
    <source>
        <dbReference type="ARBA" id="ARBA00023239"/>
    </source>
</evidence>
<dbReference type="HAMAP" id="MF_00107">
    <property type="entry name" value="IspF"/>
    <property type="match status" value="1"/>
</dbReference>
<dbReference type="GO" id="GO:0050518">
    <property type="term" value="F:2-C-methyl-D-erythritol 4-phosphate cytidylyltransferase activity"/>
    <property type="evidence" value="ECO:0007669"/>
    <property type="project" value="UniProtKB-UniRule"/>
</dbReference>
<comment type="catalytic activity">
    <reaction evidence="10">
        <text>2-C-methyl-D-erythritol 4-phosphate + CTP + H(+) = 4-CDP-2-C-methyl-D-erythritol + diphosphate</text>
        <dbReference type="Rhea" id="RHEA:13429"/>
        <dbReference type="ChEBI" id="CHEBI:15378"/>
        <dbReference type="ChEBI" id="CHEBI:33019"/>
        <dbReference type="ChEBI" id="CHEBI:37563"/>
        <dbReference type="ChEBI" id="CHEBI:57823"/>
        <dbReference type="ChEBI" id="CHEBI:58262"/>
        <dbReference type="EC" id="2.7.7.60"/>
    </reaction>
</comment>
<evidence type="ECO:0000256" key="5">
    <source>
        <dbReference type="ARBA" id="ARBA00022695"/>
    </source>
</evidence>
<dbReference type="SUPFAM" id="SSF69765">
    <property type="entry name" value="IpsF-like"/>
    <property type="match status" value="1"/>
</dbReference>
<evidence type="ECO:0000256" key="2">
    <source>
        <dbReference type="ARBA" id="ARBA00001968"/>
    </source>
</evidence>
<dbReference type="EC" id="2.7.7.60" evidence="10"/>
<dbReference type="RefSeq" id="WP_338605967.1">
    <property type="nucleotide sequence ID" value="NZ_AP028679.1"/>
</dbReference>
<reference evidence="13" key="1">
    <citation type="journal article" date="2023" name="Arch. Microbiol.">
        <title>Desulfoferula mesophilus gen. nov. sp. nov., a mesophilic sulfate-reducing bacterium isolated from a brackish lake sediment.</title>
        <authorList>
            <person name="Watanabe T."/>
            <person name="Yabe T."/>
            <person name="Tsuji J.M."/>
            <person name="Fukui M."/>
        </authorList>
    </citation>
    <scope>NUCLEOTIDE SEQUENCE [LARGE SCALE GENOMIC DNA]</scope>
    <source>
        <strain evidence="13">12FAK</strain>
    </source>
</reference>
<evidence type="ECO:0000256" key="7">
    <source>
        <dbReference type="ARBA" id="ARBA00023229"/>
    </source>
</evidence>
<dbReference type="InterPro" id="IPR036571">
    <property type="entry name" value="MECDP_synthase_sf"/>
</dbReference>
<dbReference type="CDD" id="cd00554">
    <property type="entry name" value="MECDP_synthase"/>
    <property type="match status" value="1"/>
</dbReference>
<dbReference type="Pfam" id="PF02542">
    <property type="entry name" value="YgbB"/>
    <property type="match status" value="1"/>
</dbReference>
<feature type="site" description="Transition state stabilizer" evidence="10">
    <location>
        <position position="364"/>
    </location>
</feature>
<dbReference type="InterPro" id="IPR034683">
    <property type="entry name" value="IspD/TarI"/>
</dbReference>
<comment type="function">
    <text evidence="10">Bifunctional enzyme that catalyzes the formation of 4-diphosphocytidyl-2-C-methyl-D-erythritol from CTP and 2-C-methyl-D-erythritol 4-phosphate (MEP) (IspD), and catalyzes the conversion of 4-diphosphocytidyl-2-C-methyl-D-erythritol 2-phosphate (CDP-ME2P) to 2-C-methyl-D-erythritol 2,4-cyclodiphosphate (ME-CPP) with a corresponding release of cytidine 5-monophosphate (CMP) (IspF).</text>
</comment>
<evidence type="ECO:0000313" key="13">
    <source>
        <dbReference type="Proteomes" id="UP001366166"/>
    </source>
</evidence>
<dbReference type="InterPro" id="IPR026596">
    <property type="entry name" value="IspD/F"/>
</dbReference>
<dbReference type="GO" id="GO:0016114">
    <property type="term" value="P:terpenoid biosynthetic process"/>
    <property type="evidence" value="ECO:0007669"/>
    <property type="project" value="InterPro"/>
</dbReference>
<comment type="cofactor">
    <cofactor evidence="2 10">
        <name>a divalent metal cation</name>
        <dbReference type="ChEBI" id="CHEBI:60240"/>
    </cofactor>
</comment>
<keyword evidence="8 10" id="KW-0456">Lyase</keyword>
<feature type="binding site" evidence="10">
    <location>
        <begin position="265"/>
        <end position="266"/>
    </location>
    <ligand>
        <name>4-CDP-2-C-methyl-D-erythritol 2-phosphate</name>
        <dbReference type="ChEBI" id="CHEBI:57919"/>
    </ligand>
</feature>
<feature type="binding site" evidence="10">
    <location>
        <position position="241"/>
    </location>
    <ligand>
        <name>a divalent metal cation</name>
        <dbReference type="ChEBI" id="CHEBI:60240"/>
    </ligand>
</feature>
<dbReference type="InterPro" id="IPR003526">
    <property type="entry name" value="MECDP_synthase"/>
</dbReference>
<feature type="binding site" evidence="10">
    <location>
        <position position="373"/>
    </location>
    <ligand>
        <name>4-CDP-2-C-methyl-D-erythritol 2-phosphate</name>
        <dbReference type="ChEBI" id="CHEBI:57919"/>
    </ligand>
</feature>
<dbReference type="KEGG" id="dmp:FAK_13180"/>
<keyword evidence="9 10" id="KW-0511">Multifunctional enzyme</keyword>
<evidence type="ECO:0000256" key="4">
    <source>
        <dbReference type="ARBA" id="ARBA00022679"/>
    </source>
</evidence>
<dbReference type="HAMAP" id="MF_00108">
    <property type="entry name" value="IspD"/>
    <property type="match status" value="1"/>
</dbReference>
<keyword evidence="5 10" id="KW-0548">Nucleotidyltransferase</keyword>
<dbReference type="Pfam" id="PF01128">
    <property type="entry name" value="IspD"/>
    <property type="match status" value="1"/>
</dbReference>
<dbReference type="PROSITE" id="PS01350">
    <property type="entry name" value="ISPF"/>
    <property type="match status" value="1"/>
</dbReference>
<dbReference type="AlphaFoldDB" id="A0AAU9EZH6"/>
<comment type="pathway">
    <text evidence="3 10">Isoprenoid biosynthesis; isopentenyl diphosphate biosynthesis via DXP pathway; isopentenyl diphosphate from 1-deoxy-D-xylulose 5-phosphate: step 4/6.</text>
</comment>
<evidence type="ECO:0000256" key="1">
    <source>
        <dbReference type="ARBA" id="ARBA00000200"/>
    </source>
</evidence>
<keyword evidence="4 10" id="KW-0808">Transferase</keyword>
<keyword evidence="6 10" id="KW-0479">Metal-binding</keyword>
<accession>A0AAU9EZH6</accession>